<evidence type="ECO:0000259" key="6">
    <source>
        <dbReference type="PROSITE" id="PS50109"/>
    </source>
</evidence>
<dbReference type="PANTHER" id="PTHR43711:SF1">
    <property type="entry name" value="HISTIDINE KINASE 1"/>
    <property type="match status" value="1"/>
</dbReference>
<dbReference type="EMBL" id="PVNK01000035">
    <property type="protein sequence ID" value="PRQ04531.1"/>
    <property type="molecule type" value="Genomic_DNA"/>
</dbReference>
<dbReference type="SMART" id="SM00387">
    <property type="entry name" value="HATPase_c"/>
    <property type="match status" value="1"/>
</dbReference>
<dbReference type="SUPFAM" id="SSF55874">
    <property type="entry name" value="ATPase domain of HSP90 chaperone/DNA topoisomerase II/histidine kinase"/>
    <property type="match status" value="1"/>
</dbReference>
<dbReference type="InterPro" id="IPR036890">
    <property type="entry name" value="HATPase_C_sf"/>
</dbReference>
<sequence>MAGKNSPATRPGSVREELGRVFEASSSVDEFVHGLMSFLVDLSREHPNHPMLTALSEEISRASSAPLAASAMHDLRSLLQGVTAGLDYAPGLLARSGVLEPGANKSIDTRRVELVLEAIDDARSGSRMAAELAAETLQIQRDCMSPKDQKVERLPLNGALSSAARLGGRLVPLELRFETEDTLEVQAPRSALMRVMVNLLRNAAHAIHELEDPVGAGVTISSWASDEFAFVQVADDGPGIPAAAVASIFDLFFTTHAEGTGIGLYVCKTLVNTWGGMIHADSRDGEGARFTFSVPKVDVGA</sequence>
<dbReference type="PROSITE" id="PS50109">
    <property type="entry name" value="HIS_KIN"/>
    <property type="match status" value="1"/>
</dbReference>
<dbReference type="InterPro" id="IPR003594">
    <property type="entry name" value="HATPase_dom"/>
</dbReference>
<dbReference type="InterPro" id="IPR005467">
    <property type="entry name" value="His_kinase_dom"/>
</dbReference>
<accession>A0A2S9YHL5</accession>
<keyword evidence="3 7" id="KW-0808">Transferase</keyword>
<comment type="catalytic activity">
    <reaction evidence="1">
        <text>ATP + protein L-histidine = ADP + protein N-phospho-L-histidine.</text>
        <dbReference type="EC" id="2.7.13.3"/>
    </reaction>
</comment>
<dbReference type="PRINTS" id="PR00344">
    <property type="entry name" value="BCTRLSENSOR"/>
</dbReference>
<keyword evidence="4 7" id="KW-0418">Kinase</keyword>
<dbReference type="InterPro" id="IPR050736">
    <property type="entry name" value="Sensor_HK_Regulatory"/>
</dbReference>
<evidence type="ECO:0000256" key="1">
    <source>
        <dbReference type="ARBA" id="ARBA00000085"/>
    </source>
</evidence>
<name>A0A2S9YHL5_9BACT</name>
<dbReference type="EC" id="2.7.13.3" evidence="2"/>
<organism evidence="7 8">
    <name type="scientific">Enhygromyxa salina</name>
    <dbReference type="NCBI Taxonomy" id="215803"/>
    <lineage>
        <taxon>Bacteria</taxon>
        <taxon>Pseudomonadati</taxon>
        <taxon>Myxococcota</taxon>
        <taxon>Polyangia</taxon>
        <taxon>Nannocystales</taxon>
        <taxon>Nannocystaceae</taxon>
        <taxon>Enhygromyxa</taxon>
    </lineage>
</organism>
<evidence type="ECO:0000256" key="4">
    <source>
        <dbReference type="ARBA" id="ARBA00022777"/>
    </source>
</evidence>
<evidence type="ECO:0000313" key="8">
    <source>
        <dbReference type="Proteomes" id="UP000237968"/>
    </source>
</evidence>
<dbReference type="GO" id="GO:0000160">
    <property type="term" value="P:phosphorelay signal transduction system"/>
    <property type="evidence" value="ECO:0007669"/>
    <property type="project" value="UniProtKB-KW"/>
</dbReference>
<dbReference type="PANTHER" id="PTHR43711">
    <property type="entry name" value="TWO-COMPONENT HISTIDINE KINASE"/>
    <property type="match status" value="1"/>
</dbReference>
<gene>
    <name evidence="7" type="primary">kinD_1</name>
    <name evidence="7" type="ORF">ENSA5_06550</name>
</gene>
<dbReference type="Pfam" id="PF02518">
    <property type="entry name" value="HATPase_c"/>
    <property type="match status" value="1"/>
</dbReference>
<dbReference type="Gene3D" id="3.30.565.10">
    <property type="entry name" value="Histidine kinase-like ATPase, C-terminal domain"/>
    <property type="match status" value="1"/>
</dbReference>
<dbReference type="InterPro" id="IPR004358">
    <property type="entry name" value="Sig_transdc_His_kin-like_C"/>
</dbReference>
<keyword evidence="5" id="KW-0902">Two-component regulatory system</keyword>
<evidence type="ECO:0000256" key="5">
    <source>
        <dbReference type="ARBA" id="ARBA00023012"/>
    </source>
</evidence>
<dbReference type="AlphaFoldDB" id="A0A2S9YHL5"/>
<evidence type="ECO:0000256" key="2">
    <source>
        <dbReference type="ARBA" id="ARBA00012438"/>
    </source>
</evidence>
<evidence type="ECO:0000256" key="3">
    <source>
        <dbReference type="ARBA" id="ARBA00022679"/>
    </source>
</evidence>
<reference evidence="7 8" key="1">
    <citation type="submission" date="2018-03" db="EMBL/GenBank/DDBJ databases">
        <title>Draft Genome Sequences of the Obligatory Marine Myxobacteria Enhygromyxa salina SWB005.</title>
        <authorList>
            <person name="Poehlein A."/>
            <person name="Moghaddam J.A."/>
            <person name="Harms H."/>
            <person name="Alanjari M."/>
            <person name="Koenig G.M."/>
            <person name="Daniel R."/>
            <person name="Schaeberle T.F."/>
        </authorList>
    </citation>
    <scope>NUCLEOTIDE SEQUENCE [LARGE SCALE GENOMIC DNA]</scope>
    <source>
        <strain evidence="7 8">SWB005</strain>
    </source>
</reference>
<protein>
    <recommendedName>
        <fullName evidence="2">histidine kinase</fullName>
        <ecNumber evidence="2">2.7.13.3</ecNumber>
    </recommendedName>
</protein>
<dbReference type="Proteomes" id="UP000237968">
    <property type="component" value="Unassembled WGS sequence"/>
</dbReference>
<keyword evidence="8" id="KW-1185">Reference proteome</keyword>
<dbReference type="GO" id="GO:0004673">
    <property type="term" value="F:protein histidine kinase activity"/>
    <property type="evidence" value="ECO:0007669"/>
    <property type="project" value="UniProtKB-EC"/>
</dbReference>
<comment type="caution">
    <text evidence="7">The sequence shown here is derived from an EMBL/GenBank/DDBJ whole genome shotgun (WGS) entry which is preliminary data.</text>
</comment>
<dbReference type="CDD" id="cd00075">
    <property type="entry name" value="HATPase"/>
    <property type="match status" value="1"/>
</dbReference>
<proteinExistence type="predicted"/>
<feature type="domain" description="Histidine kinase" evidence="6">
    <location>
        <begin position="70"/>
        <end position="298"/>
    </location>
</feature>
<evidence type="ECO:0000313" key="7">
    <source>
        <dbReference type="EMBL" id="PRQ04531.1"/>
    </source>
</evidence>